<dbReference type="InterPro" id="IPR002213">
    <property type="entry name" value="UDP_glucos_trans"/>
</dbReference>
<feature type="compositionally biased region" description="Low complexity" evidence="4">
    <location>
        <begin position="120"/>
        <end position="131"/>
    </location>
</feature>
<dbReference type="PANTHER" id="PTHR48043">
    <property type="entry name" value="EG:EG0003.4 PROTEIN-RELATED"/>
    <property type="match status" value="1"/>
</dbReference>
<name>A0AAV3Y4G2_9GAST</name>
<evidence type="ECO:0000313" key="7">
    <source>
        <dbReference type="Proteomes" id="UP000735302"/>
    </source>
</evidence>
<comment type="similarity">
    <text evidence="1">Belongs to the UDP-glycosyltransferase family.</text>
</comment>
<feature type="region of interest" description="Disordered" evidence="4">
    <location>
        <begin position="116"/>
        <end position="149"/>
    </location>
</feature>
<keyword evidence="5" id="KW-0812">Transmembrane</keyword>
<evidence type="ECO:0000256" key="5">
    <source>
        <dbReference type="SAM" id="Phobius"/>
    </source>
</evidence>
<protein>
    <submittedName>
        <fullName evidence="6">UDP-glucuronosyltransferase</fullName>
    </submittedName>
</protein>
<dbReference type="PROSITE" id="PS00375">
    <property type="entry name" value="UDPGT"/>
    <property type="match status" value="1"/>
</dbReference>
<dbReference type="AlphaFoldDB" id="A0AAV3Y4G2"/>
<dbReference type="SUPFAM" id="SSF53756">
    <property type="entry name" value="UDP-Glycosyltransferase/glycogen phosphorylase"/>
    <property type="match status" value="1"/>
</dbReference>
<dbReference type="EMBL" id="BLXT01000514">
    <property type="protein sequence ID" value="GFN77989.1"/>
    <property type="molecule type" value="Genomic_DNA"/>
</dbReference>
<organism evidence="6 7">
    <name type="scientific">Plakobranchus ocellatus</name>
    <dbReference type="NCBI Taxonomy" id="259542"/>
    <lineage>
        <taxon>Eukaryota</taxon>
        <taxon>Metazoa</taxon>
        <taxon>Spiralia</taxon>
        <taxon>Lophotrochozoa</taxon>
        <taxon>Mollusca</taxon>
        <taxon>Gastropoda</taxon>
        <taxon>Heterobranchia</taxon>
        <taxon>Euthyneura</taxon>
        <taxon>Panpulmonata</taxon>
        <taxon>Sacoglossa</taxon>
        <taxon>Placobranchoidea</taxon>
        <taxon>Plakobranchidae</taxon>
        <taxon>Plakobranchus</taxon>
    </lineage>
</organism>
<feature type="transmembrane region" description="Helical" evidence="5">
    <location>
        <begin position="609"/>
        <end position="631"/>
    </location>
</feature>
<dbReference type="Gene3D" id="3.40.50.2000">
    <property type="entry name" value="Glycogen Phosphorylase B"/>
    <property type="match status" value="1"/>
</dbReference>
<evidence type="ECO:0000256" key="1">
    <source>
        <dbReference type="ARBA" id="ARBA00009995"/>
    </source>
</evidence>
<keyword evidence="5" id="KW-0472">Membrane</keyword>
<evidence type="ECO:0000256" key="3">
    <source>
        <dbReference type="ARBA" id="ARBA00022679"/>
    </source>
</evidence>
<keyword evidence="7" id="KW-1185">Reference proteome</keyword>
<feature type="region of interest" description="Disordered" evidence="4">
    <location>
        <begin position="1"/>
        <end position="43"/>
    </location>
</feature>
<accession>A0AAV3Y4G2</accession>
<keyword evidence="2" id="KW-0328">Glycosyltransferase</keyword>
<keyword evidence="3" id="KW-0808">Transferase</keyword>
<comment type="caution">
    <text evidence="6">The sequence shown here is derived from an EMBL/GenBank/DDBJ whole genome shotgun (WGS) entry which is preliminary data.</text>
</comment>
<reference evidence="6 7" key="1">
    <citation type="journal article" date="2021" name="Elife">
        <title>Chloroplast acquisition without the gene transfer in kleptoplastic sea slugs, Plakobranchus ocellatus.</title>
        <authorList>
            <person name="Maeda T."/>
            <person name="Takahashi S."/>
            <person name="Yoshida T."/>
            <person name="Shimamura S."/>
            <person name="Takaki Y."/>
            <person name="Nagai Y."/>
            <person name="Toyoda A."/>
            <person name="Suzuki Y."/>
            <person name="Arimoto A."/>
            <person name="Ishii H."/>
            <person name="Satoh N."/>
            <person name="Nishiyama T."/>
            <person name="Hasebe M."/>
            <person name="Maruyama T."/>
            <person name="Minagawa J."/>
            <person name="Obokata J."/>
            <person name="Shigenobu S."/>
        </authorList>
    </citation>
    <scope>NUCLEOTIDE SEQUENCE [LARGE SCALE GENOMIC DNA]</scope>
</reference>
<gene>
    <name evidence="6" type="ORF">PoB_000449500</name>
</gene>
<dbReference type="Pfam" id="PF00201">
    <property type="entry name" value="UDPGT"/>
    <property type="match status" value="2"/>
</dbReference>
<sequence>MKTCGESISGRPLDSTSSKCAKEYNLESSSTSPSDPHPKKFEPLGDAFYQRHFGDTTQLPSLLFKLRNESGPKTVVFVPFIPHSHLHNAAILARATAELGHRVYFLAPESSVARNNLGFTSPSSESTTSSTRAEDSDMQPEESPNKVSRTPIKVLTYGRNFGDLDKKFAEKKIDNFWAGLNRADIFASLRSVKLTASVMQDALSNASLMLHLQGLQPDLFVVEYNPLCPSNLLFPYSLDTDFVIFGEYSEQLSSRAPLVHSIFPFQLSRRKYSPQKSFFFRFTTAVSNQFLSLYSMFWFSGSFLPLLSRRPHISPAELASRAELFIYSSDHILDPALPYLPNMKLVGGLTPRPAKPLPQDLRKFVECIDSRNCNHNICEENVSSLRRKNRTISSKADADPLQNHCDSYYCRGGYNSGCDENVAYVSFGTGVLEIPPHISSKMATAFEETHFRVLWRTQVHGAKSECLKLAEWVPQNDVLGHPKTVLFVSHCGRKGVYEAIYHGVPLLCLPIHADQFHIANLVELRMFGVQADIRTLTSNQLAHLMVETVNNITLKRNVKKASEIYRKLYSSRPDQRAAYWIDHVMKYGGAYMRGPTQQMKLYQFLELDLLAIAVVILVVFFIILFFCIYVISLTIGKLLQIFN</sequence>
<keyword evidence="5" id="KW-1133">Transmembrane helix</keyword>
<evidence type="ECO:0000313" key="6">
    <source>
        <dbReference type="EMBL" id="GFN77989.1"/>
    </source>
</evidence>
<dbReference type="InterPro" id="IPR035595">
    <property type="entry name" value="UDP_glycos_trans_CS"/>
</dbReference>
<dbReference type="PANTHER" id="PTHR48043:SF145">
    <property type="entry name" value="FI06409P-RELATED"/>
    <property type="match status" value="1"/>
</dbReference>
<evidence type="ECO:0000256" key="4">
    <source>
        <dbReference type="SAM" id="MobiDB-lite"/>
    </source>
</evidence>
<dbReference type="GO" id="GO:0008194">
    <property type="term" value="F:UDP-glycosyltransferase activity"/>
    <property type="evidence" value="ECO:0007669"/>
    <property type="project" value="InterPro"/>
</dbReference>
<proteinExistence type="inferred from homology"/>
<dbReference type="InterPro" id="IPR050271">
    <property type="entry name" value="UDP-glycosyltransferase"/>
</dbReference>
<evidence type="ECO:0000256" key="2">
    <source>
        <dbReference type="ARBA" id="ARBA00022676"/>
    </source>
</evidence>
<dbReference type="Proteomes" id="UP000735302">
    <property type="component" value="Unassembled WGS sequence"/>
</dbReference>
<dbReference type="CDD" id="cd03784">
    <property type="entry name" value="GT1_Gtf-like"/>
    <property type="match status" value="1"/>
</dbReference>